<dbReference type="Pfam" id="PF01891">
    <property type="entry name" value="CbiM"/>
    <property type="match status" value="1"/>
</dbReference>
<keyword evidence="4 7" id="KW-0812">Transmembrane</keyword>
<dbReference type="Gene3D" id="1.10.1760.20">
    <property type="match status" value="1"/>
</dbReference>
<dbReference type="AlphaFoldDB" id="X0VFV3"/>
<feature type="non-terminal residue" evidence="9">
    <location>
        <position position="1"/>
    </location>
</feature>
<evidence type="ECO:0000259" key="8">
    <source>
        <dbReference type="Pfam" id="PF13190"/>
    </source>
</evidence>
<keyword evidence="2" id="KW-0813">Transport</keyword>
<evidence type="ECO:0000256" key="1">
    <source>
        <dbReference type="ARBA" id="ARBA00004651"/>
    </source>
</evidence>
<dbReference type="Pfam" id="PF13190">
    <property type="entry name" value="PDGLE"/>
    <property type="match status" value="1"/>
</dbReference>
<dbReference type="PANTHER" id="PTHR34229:SF1">
    <property type="entry name" value="METAL TRANSPORT PROTEIN HI_1621-RELATED"/>
    <property type="match status" value="1"/>
</dbReference>
<proteinExistence type="predicted"/>
<keyword evidence="3" id="KW-1003">Cell membrane</keyword>
<keyword evidence="6 7" id="KW-0472">Membrane</keyword>
<organism evidence="9">
    <name type="scientific">marine sediment metagenome</name>
    <dbReference type="NCBI Taxonomy" id="412755"/>
    <lineage>
        <taxon>unclassified sequences</taxon>
        <taxon>metagenomes</taxon>
        <taxon>ecological metagenomes</taxon>
    </lineage>
</organism>
<comment type="subcellular location">
    <subcellularLocation>
        <location evidence="1">Cell membrane</location>
        <topology evidence="1">Multi-pass membrane protein</topology>
    </subcellularLocation>
</comment>
<name>X0VFV3_9ZZZZ</name>
<feature type="transmembrane region" description="Helical" evidence="7">
    <location>
        <begin position="52"/>
        <end position="74"/>
    </location>
</feature>
<evidence type="ECO:0000256" key="7">
    <source>
        <dbReference type="SAM" id="Phobius"/>
    </source>
</evidence>
<gene>
    <name evidence="9" type="ORF">S01H1_33310</name>
</gene>
<feature type="domain" description="PDGLE" evidence="8">
    <location>
        <begin position="95"/>
        <end position="208"/>
    </location>
</feature>
<evidence type="ECO:0000256" key="5">
    <source>
        <dbReference type="ARBA" id="ARBA00022989"/>
    </source>
</evidence>
<evidence type="ECO:0000256" key="4">
    <source>
        <dbReference type="ARBA" id="ARBA00022692"/>
    </source>
</evidence>
<evidence type="ECO:0000256" key="2">
    <source>
        <dbReference type="ARBA" id="ARBA00022448"/>
    </source>
</evidence>
<sequence>VTGRQFSGLRVYVGAVSASLIAMEVSACLVPIQAGLSGVLVVPLPTFLLTMLSVHLLIGLVEGLITVAVLRFLQQVRPDIVVDSLPGKIRWNKKAVLITLVVFTFVMGAGLSQFASEFPDGLEWSYADRPDQPNFEKIVTNKDSTVAAVEDFQDRYSLIPDYSLRSSSTGKTGNTESDISAGWTSFAGTVGAVGTMVIIWLTAWLIRRKQLPAK</sequence>
<dbReference type="EMBL" id="BARS01020675">
    <property type="protein sequence ID" value="GAG10092.1"/>
    <property type="molecule type" value="Genomic_DNA"/>
</dbReference>
<evidence type="ECO:0000256" key="6">
    <source>
        <dbReference type="ARBA" id="ARBA00023136"/>
    </source>
</evidence>
<dbReference type="InterPro" id="IPR002751">
    <property type="entry name" value="CbiM/NikMN"/>
</dbReference>
<comment type="caution">
    <text evidence="9">The sequence shown here is derived from an EMBL/GenBank/DDBJ whole genome shotgun (WGS) entry which is preliminary data.</text>
</comment>
<dbReference type="GO" id="GO:0005886">
    <property type="term" value="C:plasma membrane"/>
    <property type="evidence" value="ECO:0007669"/>
    <property type="project" value="UniProtKB-SubCell"/>
</dbReference>
<feature type="transmembrane region" description="Helical" evidence="7">
    <location>
        <begin position="95"/>
        <end position="115"/>
    </location>
</feature>
<feature type="transmembrane region" description="Helical" evidence="7">
    <location>
        <begin position="12"/>
        <end position="32"/>
    </location>
</feature>
<reference evidence="9" key="1">
    <citation type="journal article" date="2014" name="Front. Microbiol.">
        <title>High frequency of phylogenetically diverse reductive dehalogenase-homologous genes in deep subseafloor sedimentary metagenomes.</title>
        <authorList>
            <person name="Kawai M."/>
            <person name="Futagami T."/>
            <person name="Toyoda A."/>
            <person name="Takaki Y."/>
            <person name="Nishi S."/>
            <person name="Hori S."/>
            <person name="Arai W."/>
            <person name="Tsubouchi T."/>
            <person name="Morono Y."/>
            <person name="Uchiyama I."/>
            <person name="Ito T."/>
            <person name="Fujiyama A."/>
            <person name="Inagaki F."/>
            <person name="Takami H."/>
        </authorList>
    </citation>
    <scope>NUCLEOTIDE SEQUENCE</scope>
    <source>
        <strain evidence="9">Expedition CK06-06</strain>
    </source>
</reference>
<accession>X0VFV3</accession>
<evidence type="ECO:0000313" key="9">
    <source>
        <dbReference type="EMBL" id="GAG10092.1"/>
    </source>
</evidence>
<dbReference type="PANTHER" id="PTHR34229">
    <property type="entry name" value="METAL TRANSPORT PROTEIN HI_1621-RELATED"/>
    <property type="match status" value="1"/>
</dbReference>
<dbReference type="GO" id="GO:0000041">
    <property type="term" value="P:transition metal ion transport"/>
    <property type="evidence" value="ECO:0007669"/>
    <property type="project" value="InterPro"/>
</dbReference>
<keyword evidence="5 7" id="KW-1133">Transmembrane helix</keyword>
<protein>
    <recommendedName>
        <fullName evidence="8">PDGLE domain-containing protein</fullName>
    </recommendedName>
</protein>
<dbReference type="InterPro" id="IPR025937">
    <property type="entry name" value="PDGLE_dom"/>
</dbReference>
<feature type="transmembrane region" description="Helical" evidence="7">
    <location>
        <begin position="186"/>
        <end position="206"/>
    </location>
</feature>
<evidence type="ECO:0000256" key="3">
    <source>
        <dbReference type="ARBA" id="ARBA00022475"/>
    </source>
</evidence>